<dbReference type="CDD" id="cd22285">
    <property type="entry name" value="HD_XLF_N"/>
    <property type="match status" value="1"/>
</dbReference>
<gene>
    <name evidence="10" type="ORF">HDU87_008681</name>
</gene>
<feature type="compositionally biased region" description="Basic and acidic residues" evidence="8">
    <location>
        <begin position="287"/>
        <end position="297"/>
    </location>
</feature>
<dbReference type="InterPro" id="IPR015381">
    <property type="entry name" value="XLF-like_N"/>
</dbReference>
<keyword evidence="2" id="KW-0227">DNA damage</keyword>
<dbReference type="Pfam" id="PF09302">
    <property type="entry name" value="XLF"/>
    <property type="match status" value="1"/>
</dbReference>
<sequence length="379" mass="40283">MASQPAGPATPTDLLAALQPLPWVPFTLPTAHTAEPLSVLLKYLFTPTAYTVLLTDLERVWVEHATAETIERKLKTYARSFSETPLDKMLPVLEGFMKTQDAKVKYMGVFEPDETGDLKLHATGPAGPLTLRWVFELTQLTTAPTTTSGGSSTTATPPTIPHSGAVIHAQILAPLLAVAAEQARRIEALYAALDKADRDVRACWDVVGRLPKRRPEPFSRAAFEKNADAAFKKMLCAAGANPSSTPGATASFLTAQTTPLYALAVEKLSQQPREADSGDADVGSEAGHTHTTTDRTLPDASPAASLFADSTLSPPTHPPRANTPPSPPGAAAASTAPSESQPDPEAEAAAAAERARERQAGIARHRAAQQVKQKKRKLL</sequence>
<dbReference type="GO" id="GO:0032807">
    <property type="term" value="C:DNA ligase IV complex"/>
    <property type="evidence" value="ECO:0007669"/>
    <property type="project" value="TreeGrafter"/>
</dbReference>
<keyword evidence="5" id="KW-0539">Nucleus</keyword>
<dbReference type="PANTHER" id="PTHR32235">
    <property type="entry name" value="NON-HOMOLOGOUS END-JOINING FACTOR 1"/>
    <property type="match status" value="1"/>
</dbReference>
<dbReference type="GO" id="GO:0006303">
    <property type="term" value="P:double-strand break repair via nonhomologous end joining"/>
    <property type="evidence" value="ECO:0007669"/>
    <property type="project" value="TreeGrafter"/>
</dbReference>
<dbReference type="EMBL" id="JADGJQ010000092">
    <property type="protein sequence ID" value="KAJ3170853.1"/>
    <property type="molecule type" value="Genomic_DNA"/>
</dbReference>
<organism evidence="10 11">
    <name type="scientific">Geranomyces variabilis</name>
    <dbReference type="NCBI Taxonomy" id="109894"/>
    <lineage>
        <taxon>Eukaryota</taxon>
        <taxon>Fungi</taxon>
        <taxon>Fungi incertae sedis</taxon>
        <taxon>Chytridiomycota</taxon>
        <taxon>Chytridiomycota incertae sedis</taxon>
        <taxon>Chytridiomycetes</taxon>
        <taxon>Spizellomycetales</taxon>
        <taxon>Powellomycetaceae</taxon>
        <taxon>Geranomyces</taxon>
    </lineage>
</organism>
<dbReference type="InterPro" id="IPR052287">
    <property type="entry name" value="NHEJ_factor"/>
</dbReference>
<feature type="compositionally biased region" description="Low complexity" evidence="8">
    <location>
        <begin position="329"/>
        <end position="352"/>
    </location>
</feature>
<evidence type="ECO:0000256" key="1">
    <source>
        <dbReference type="ARBA" id="ARBA00004123"/>
    </source>
</evidence>
<evidence type="ECO:0000256" key="3">
    <source>
        <dbReference type="ARBA" id="ARBA00023125"/>
    </source>
</evidence>
<evidence type="ECO:0000256" key="4">
    <source>
        <dbReference type="ARBA" id="ARBA00023204"/>
    </source>
</evidence>
<comment type="similarity">
    <text evidence="6">Belongs to the XRCC4-XLF family. XLF subfamily.</text>
</comment>
<evidence type="ECO:0000256" key="8">
    <source>
        <dbReference type="SAM" id="MobiDB-lite"/>
    </source>
</evidence>
<evidence type="ECO:0000313" key="11">
    <source>
        <dbReference type="Proteomes" id="UP001212152"/>
    </source>
</evidence>
<feature type="compositionally biased region" description="Pro residues" evidence="8">
    <location>
        <begin position="315"/>
        <end position="328"/>
    </location>
</feature>
<keyword evidence="3" id="KW-0238">DNA-binding</keyword>
<evidence type="ECO:0000256" key="6">
    <source>
        <dbReference type="ARBA" id="ARBA00025747"/>
    </source>
</evidence>
<feature type="compositionally biased region" description="Basic residues" evidence="8">
    <location>
        <begin position="363"/>
        <end position="379"/>
    </location>
</feature>
<evidence type="ECO:0000256" key="5">
    <source>
        <dbReference type="ARBA" id="ARBA00023242"/>
    </source>
</evidence>
<keyword evidence="11" id="KW-1185">Reference proteome</keyword>
<dbReference type="AlphaFoldDB" id="A0AAD5TDV1"/>
<comment type="caution">
    <text evidence="10">The sequence shown here is derived from an EMBL/GenBank/DDBJ whole genome shotgun (WGS) entry which is preliminary data.</text>
</comment>
<evidence type="ECO:0000313" key="10">
    <source>
        <dbReference type="EMBL" id="KAJ3170853.1"/>
    </source>
</evidence>
<accession>A0AAD5TDV1</accession>
<evidence type="ECO:0000256" key="2">
    <source>
        <dbReference type="ARBA" id="ARBA00022763"/>
    </source>
</evidence>
<protein>
    <recommendedName>
        <fullName evidence="7">Non-homologous end-joining factor 1</fullName>
    </recommendedName>
</protein>
<feature type="domain" description="XLF-like N-terminal" evidence="9">
    <location>
        <begin position="22"/>
        <end position="139"/>
    </location>
</feature>
<dbReference type="PANTHER" id="PTHR32235:SF1">
    <property type="entry name" value="NON-HOMOLOGOUS END-JOINING FACTOR 1"/>
    <property type="match status" value="1"/>
</dbReference>
<dbReference type="GO" id="GO:0045027">
    <property type="term" value="F:DNA end binding"/>
    <property type="evidence" value="ECO:0007669"/>
    <property type="project" value="TreeGrafter"/>
</dbReference>
<name>A0AAD5TDV1_9FUNG</name>
<dbReference type="Gene3D" id="2.170.210.10">
    <property type="entry name" value="DNA double-strand break repair and VJ recombination XRCC4, N-terminal"/>
    <property type="match status" value="1"/>
</dbReference>
<dbReference type="InterPro" id="IPR038051">
    <property type="entry name" value="XRCC4-like_N_sf"/>
</dbReference>
<reference evidence="10" key="1">
    <citation type="submission" date="2020-05" db="EMBL/GenBank/DDBJ databases">
        <title>Phylogenomic resolution of chytrid fungi.</title>
        <authorList>
            <person name="Stajich J.E."/>
            <person name="Amses K."/>
            <person name="Simmons R."/>
            <person name="Seto K."/>
            <person name="Myers J."/>
            <person name="Bonds A."/>
            <person name="Quandt C.A."/>
            <person name="Barry K."/>
            <person name="Liu P."/>
            <person name="Grigoriev I."/>
            <person name="Longcore J.E."/>
            <person name="James T.Y."/>
        </authorList>
    </citation>
    <scope>NUCLEOTIDE SEQUENCE</scope>
    <source>
        <strain evidence="10">JEL0379</strain>
    </source>
</reference>
<evidence type="ECO:0000256" key="7">
    <source>
        <dbReference type="ARBA" id="ARBA00044529"/>
    </source>
</evidence>
<comment type="subcellular location">
    <subcellularLocation>
        <location evidence="1">Nucleus</location>
    </subcellularLocation>
</comment>
<keyword evidence="4" id="KW-0234">DNA repair</keyword>
<dbReference type="Proteomes" id="UP001212152">
    <property type="component" value="Unassembled WGS sequence"/>
</dbReference>
<feature type="region of interest" description="Disordered" evidence="8">
    <location>
        <begin position="270"/>
        <end position="379"/>
    </location>
</feature>
<proteinExistence type="inferred from homology"/>
<evidence type="ECO:0000259" key="9">
    <source>
        <dbReference type="Pfam" id="PF09302"/>
    </source>
</evidence>